<name>A0A378U1H2_MYROD</name>
<dbReference type="Pfam" id="PF02597">
    <property type="entry name" value="ThiS"/>
    <property type="match status" value="1"/>
</dbReference>
<dbReference type="Proteomes" id="UP000255024">
    <property type="component" value="Unassembled WGS sequence"/>
</dbReference>
<dbReference type="SUPFAM" id="SSF54285">
    <property type="entry name" value="MoaD/ThiS"/>
    <property type="match status" value="1"/>
</dbReference>
<evidence type="ECO:0000313" key="1">
    <source>
        <dbReference type="EMBL" id="STZ69006.1"/>
    </source>
</evidence>
<dbReference type="InterPro" id="IPR010035">
    <property type="entry name" value="Thi_S"/>
</dbReference>
<dbReference type="Gene3D" id="3.10.20.30">
    <property type="match status" value="1"/>
</dbReference>
<dbReference type="EMBL" id="UGQL01000002">
    <property type="protein sequence ID" value="STZ69006.1"/>
    <property type="molecule type" value="Genomic_DNA"/>
</dbReference>
<dbReference type="AlphaFoldDB" id="A0A378U1H2"/>
<dbReference type="PANTHER" id="PTHR34472">
    <property type="entry name" value="SULFUR CARRIER PROTEIN THIS"/>
    <property type="match status" value="1"/>
</dbReference>
<sequence>MELHINNQKFHFEQLQISIQTMLDLHGTTQQKGIAVAVNATVIAKADWGTYLLSEADDILIITATQGG</sequence>
<dbReference type="CDD" id="cd00565">
    <property type="entry name" value="Ubl_ThiS"/>
    <property type="match status" value="1"/>
</dbReference>
<keyword evidence="2" id="KW-1185">Reference proteome</keyword>
<dbReference type="NCBIfam" id="TIGR01683">
    <property type="entry name" value="thiS"/>
    <property type="match status" value="1"/>
</dbReference>
<dbReference type="PANTHER" id="PTHR34472:SF1">
    <property type="entry name" value="SULFUR CARRIER PROTEIN THIS"/>
    <property type="match status" value="1"/>
</dbReference>
<gene>
    <name evidence="1" type="ORF">NCTC11179_02496</name>
</gene>
<reference evidence="1 2" key="1">
    <citation type="submission" date="2018-06" db="EMBL/GenBank/DDBJ databases">
        <authorList>
            <consortium name="Pathogen Informatics"/>
            <person name="Doyle S."/>
        </authorList>
    </citation>
    <scope>NUCLEOTIDE SEQUENCE [LARGE SCALE GENOMIC DNA]</scope>
    <source>
        <strain evidence="1 2">NCTC11179</strain>
    </source>
</reference>
<protein>
    <submittedName>
        <fullName evidence="1">Sulfur carrier protein ThiS</fullName>
    </submittedName>
</protein>
<dbReference type="RefSeq" id="WP_115091842.1">
    <property type="nucleotide sequence ID" value="NZ_CP068107.1"/>
</dbReference>
<evidence type="ECO:0000313" key="2">
    <source>
        <dbReference type="Proteomes" id="UP000255024"/>
    </source>
</evidence>
<dbReference type="InterPro" id="IPR016155">
    <property type="entry name" value="Mopterin_synth/thiamin_S_b"/>
</dbReference>
<dbReference type="InterPro" id="IPR012675">
    <property type="entry name" value="Beta-grasp_dom_sf"/>
</dbReference>
<accession>A0A378U1H2</accession>
<organism evidence="1 2">
    <name type="scientific">Myroides odoratus</name>
    <name type="common">Flavobacterium odoratum</name>
    <dbReference type="NCBI Taxonomy" id="256"/>
    <lineage>
        <taxon>Bacteria</taxon>
        <taxon>Pseudomonadati</taxon>
        <taxon>Bacteroidota</taxon>
        <taxon>Flavobacteriia</taxon>
        <taxon>Flavobacteriales</taxon>
        <taxon>Flavobacteriaceae</taxon>
        <taxon>Myroides</taxon>
    </lineage>
</organism>
<proteinExistence type="predicted"/>
<dbReference type="InterPro" id="IPR003749">
    <property type="entry name" value="ThiS/MoaD-like"/>
</dbReference>